<dbReference type="Pfam" id="PF05685">
    <property type="entry name" value="Uma2"/>
    <property type="match status" value="1"/>
</dbReference>
<evidence type="ECO:0000259" key="1">
    <source>
        <dbReference type="Pfam" id="PF05685"/>
    </source>
</evidence>
<dbReference type="AlphaFoldDB" id="A0A1Z4GL42"/>
<keyword evidence="3" id="KW-1185">Reference proteome</keyword>
<dbReference type="InterPro" id="IPR008538">
    <property type="entry name" value="Uma2"/>
</dbReference>
<proteinExistence type="predicted"/>
<sequence length="196" mass="22632">MTQALEPKIYTSQEYLELEIASQTRSEYRNGAIIPMTGGTPDHNELAINFAALLKSSLRGKPYRIFATDQRLWVPNRNIYTYPDVMVVEKPLQLQTGRSDTVINPCLIAEVLSKSTQDYDHGEKFSAYRTIENFCEYLLIDQYSIHVEHYVKTAANQWLLSEYYDPHITLSLNTFDAHISIIDIYENIDIDSLKKD</sequence>
<feature type="domain" description="Putative restriction endonuclease" evidence="1">
    <location>
        <begin position="13"/>
        <end position="175"/>
    </location>
</feature>
<organism evidence="2 3">
    <name type="scientific">Anabaenopsis circularis NIES-21</name>
    <dbReference type="NCBI Taxonomy" id="1085406"/>
    <lineage>
        <taxon>Bacteria</taxon>
        <taxon>Bacillati</taxon>
        <taxon>Cyanobacteriota</taxon>
        <taxon>Cyanophyceae</taxon>
        <taxon>Nostocales</taxon>
        <taxon>Nodulariaceae</taxon>
        <taxon>Anabaenopsis</taxon>
    </lineage>
</organism>
<dbReference type="Proteomes" id="UP000218287">
    <property type="component" value="Chromosome"/>
</dbReference>
<gene>
    <name evidence="2" type="ORF">NIES21_39110</name>
</gene>
<dbReference type="PANTHER" id="PTHR36558:SF1">
    <property type="entry name" value="RESTRICTION ENDONUCLEASE DOMAIN-CONTAINING PROTEIN-RELATED"/>
    <property type="match status" value="1"/>
</dbReference>
<dbReference type="EMBL" id="AP018174">
    <property type="protein sequence ID" value="BAY18068.1"/>
    <property type="molecule type" value="Genomic_DNA"/>
</dbReference>
<dbReference type="InterPro" id="IPR011335">
    <property type="entry name" value="Restrct_endonuc-II-like"/>
</dbReference>
<dbReference type="Gene3D" id="3.90.1570.10">
    <property type="entry name" value="tt1808, chain A"/>
    <property type="match status" value="1"/>
</dbReference>
<dbReference type="PANTHER" id="PTHR36558">
    <property type="entry name" value="GLR1098 PROTEIN"/>
    <property type="match status" value="1"/>
</dbReference>
<name>A0A1Z4GL42_9CYAN</name>
<dbReference type="OrthoDB" id="424506at2"/>
<reference evidence="2 3" key="1">
    <citation type="submission" date="2017-06" db="EMBL/GenBank/DDBJ databases">
        <title>Genome sequencing of cyanobaciteial culture collection at National Institute for Environmental Studies (NIES).</title>
        <authorList>
            <person name="Hirose Y."/>
            <person name="Shimura Y."/>
            <person name="Fujisawa T."/>
            <person name="Nakamura Y."/>
            <person name="Kawachi M."/>
        </authorList>
    </citation>
    <scope>NUCLEOTIDE SEQUENCE [LARGE SCALE GENOMIC DNA]</scope>
    <source>
        <strain evidence="2 3">NIES-21</strain>
    </source>
</reference>
<evidence type="ECO:0000313" key="3">
    <source>
        <dbReference type="Proteomes" id="UP000218287"/>
    </source>
</evidence>
<dbReference type="InterPro" id="IPR012296">
    <property type="entry name" value="Nuclease_put_TT1808"/>
</dbReference>
<dbReference type="SUPFAM" id="SSF52980">
    <property type="entry name" value="Restriction endonuclease-like"/>
    <property type="match status" value="1"/>
</dbReference>
<protein>
    <recommendedName>
        <fullName evidence="1">Putative restriction endonuclease domain-containing protein</fullName>
    </recommendedName>
</protein>
<evidence type="ECO:0000313" key="2">
    <source>
        <dbReference type="EMBL" id="BAY18068.1"/>
    </source>
</evidence>
<dbReference type="CDD" id="cd06260">
    <property type="entry name" value="DUF820-like"/>
    <property type="match status" value="1"/>
</dbReference>
<accession>A0A1Z4GL42</accession>